<organism evidence="3 4">
    <name type="scientific">Actinomyces slackii</name>
    <dbReference type="NCBI Taxonomy" id="52774"/>
    <lineage>
        <taxon>Bacteria</taxon>
        <taxon>Bacillati</taxon>
        <taxon>Actinomycetota</taxon>
        <taxon>Actinomycetes</taxon>
        <taxon>Actinomycetales</taxon>
        <taxon>Actinomycetaceae</taxon>
        <taxon>Actinomyces</taxon>
    </lineage>
</organism>
<proteinExistence type="predicted"/>
<dbReference type="STRING" id="1278298.GCA_000428685_00122"/>
<feature type="transmembrane region" description="Helical" evidence="2">
    <location>
        <begin position="140"/>
        <end position="160"/>
    </location>
</feature>
<feature type="transmembrane region" description="Helical" evidence="2">
    <location>
        <begin position="181"/>
        <end position="197"/>
    </location>
</feature>
<keyword evidence="2" id="KW-0472">Membrane</keyword>
<evidence type="ECO:0000313" key="4">
    <source>
        <dbReference type="Proteomes" id="UP000276899"/>
    </source>
</evidence>
<evidence type="ECO:0000256" key="1">
    <source>
        <dbReference type="SAM" id="MobiDB-lite"/>
    </source>
</evidence>
<dbReference type="AlphaFoldDB" id="A0A448KAP6"/>
<feature type="transmembrane region" description="Helical" evidence="2">
    <location>
        <begin position="306"/>
        <end position="325"/>
    </location>
</feature>
<dbReference type="EMBL" id="LR134363">
    <property type="protein sequence ID" value="VEG73982.1"/>
    <property type="molecule type" value="Genomic_DNA"/>
</dbReference>
<reference evidence="3 4" key="1">
    <citation type="submission" date="2018-12" db="EMBL/GenBank/DDBJ databases">
        <authorList>
            <consortium name="Pathogen Informatics"/>
        </authorList>
    </citation>
    <scope>NUCLEOTIDE SEQUENCE [LARGE SCALE GENOMIC DNA]</scope>
    <source>
        <strain evidence="3 4">NCTC11923</strain>
    </source>
</reference>
<keyword evidence="2" id="KW-0812">Transmembrane</keyword>
<accession>A0A448KAP6</accession>
<keyword evidence="4" id="KW-1185">Reference proteome</keyword>
<dbReference type="Proteomes" id="UP000276899">
    <property type="component" value="Chromosome"/>
</dbReference>
<dbReference type="InterPro" id="IPR018650">
    <property type="entry name" value="STSV1_Orf64"/>
</dbReference>
<feature type="transmembrane region" description="Helical" evidence="2">
    <location>
        <begin position="12"/>
        <end position="31"/>
    </location>
</feature>
<keyword evidence="2" id="KW-1133">Transmembrane helix</keyword>
<feature type="region of interest" description="Disordered" evidence="1">
    <location>
        <begin position="335"/>
        <end position="354"/>
    </location>
</feature>
<feature type="transmembrane region" description="Helical" evidence="2">
    <location>
        <begin position="115"/>
        <end position="134"/>
    </location>
</feature>
<evidence type="ECO:0000256" key="2">
    <source>
        <dbReference type="SAM" id="Phobius"/>
    </source>
</evidence>
<gene>
    <name evidence="3" type="ORF">NCTC11923_00599</name>
</gene>
<name>A0A448KAP6_9ACTO</name>
<protein>
    <submittedName>
        <fullName evidence="3">Predicted membrane protein</fullName>
    </submittedName>
</protein>
<sequence length="498" mass="53867">MKIRALKEYAPPAVVVAIGAWAMIAFSVAQWRTMQVPSWDLAIFSELAKAYSRFEAPIVPVKGDGYNLLGDHFHPILVLLGPIWRLFPTPLSLLIVQDLLLAASAWPLTRLACRLTNAWVGGALGLLYVLSWGLQGAVAAQFHEIAFAVPMLAFASVAFVERRWRAVAAWSAPLVLVKEDLGLTVMLIGLVIVLVARDQPRTRALGLSLAAFGLAAFIVTIMILLPALNPNGEWAYGLGSQDGQPITVVDLLTRPFIPPIKVQTTLILVATAGAVGLRSPWIVLAAPTLAWRFLGSVDFYWEWSNWHYNAVLMPIAVGALLDVVARAHCRGRWATEDEPALEPQADADPAPAMSPPRQGWLTVPLPLRRMVAVGLAVTFATGALTAPHLPLWAMTQKGFGVAQSRVDSARRVMDAIPEGATVESDLSLLAYLVPKAEVSWVGTSESDKEYVVIDRQAPSWGGGAPRDAATWAEEQSPTGASYTLILSLDGYQVARRDG</sequence>
<dbReference type="RefSeq" id="WP_051280947.1">
    <property type="nucleotide sequence ID" value="NZ_CBCRWE010000005.1"/>
</dbReference>
<dbReference type="KEGG" id="asla:NCTC11923_00599"/>
<dbReference type="Pfam" id="PF09852">
    <property type="entry name" value="DUF2079"/>
    <property type="match status" value="1"/>
</dbReference>
<feature type="transmembrane region" description="Helical" evidence="2">
    <location>
        <begin position="83"/>
        <end position="103"/>
    </location>
</feature>
<feature type="transmembrane region" description="Helical" evidence="2">
    <location>
        <begin position="266"/>
        <end position="286"/>
    </location>
</feature>
<evidence type="ECO:0000313" key="3">
    <source>
        <dbReference type="EMBL" id="VEG73982.1"/>
    </source>
</evidence>
<feature type="compositionally biased region" description="Low complexity" evidence="1">
    <location>
        <begin position="341"/>
        <end position="351"/>
    </location>
</feature>
<feature type="transmembrane region" description="Helical" evidence="2">
    <location>
        <begin position="209"/>
        <end position="228"/>
    </location>
</feature>